<evidence type="ECO:0000256" key="10">
    <source>
        <dbReference type="PROSITE-ProRule" id="PRU00146"/>
    </source>
</evidence>
<evidence type="ECO:0000256" key="3">
    <source>
        <dbReference type="ARBA" id="ARBA00022723"/>
    </source>
</evidence>
<comment type="subunit">
    <text evidence="11">Component of an histone acetyltransferase complex. Interacts with H3K4me3 and to a lesser extent with H3K4me2.</text>
</comment>
<feature type="site" description="Histone H3K4me3 binding" evidence="8">
    <location>
        <position position="599"/>
    </location>
</feature>
<feature type="binding site" evidence="9">
    <location>
        <position position="632"/>
    </location>
    <ligand>
        <name>Zn(2+)</name>
        <dbReference type="ChEBI" id="CHEBI:29105"/>
        <label>2</label>
    </ligand>
</feature>
<comment type="function">
    <text evidence="11">Component of an histone acetyltransferase complex.</text>
</comment>
<feature type="compositionally biased region" description="Low complexity" evidence="12">
    <location>
        <begin position="454"/>
        <end position="477"/>
    </location>
</feature>
<dbReference type="SUPFAM" id="SSF57903">
    <property type="entry name" value="FYVE/PHD zinc finger"/>
    <property type="match status" value="1"/>
</dbReference>
<dbReference type="GO" id="GO:0006325">
    <property type="term" value="P:chromatin organization"/>
    <property type="evidence" value="ECO:0007669"/>
    <property type="project" value="UniProtKB-KW"/>
</dbReference>
<evidence type="ECO:0000256" key="12">
    <source>
        <dbReference type="SAM" id="MobiDB-lite"/>
    </source>
</evidence>
<evidence type="ECO:0000256" key="2">
    <source>
        <dbReference type="ARBA" id="ARBA00010210"/>
    </source>
</evidence>
<dbReference type="Gene3D" id="6.10.140.1740">
    <property type="match status" value="1"/>
</dbReference>
<feature type="binding site" evidence="9">
    <location>
        <position position="607"/>
    </location>
    <ligand>
        <name>Zn(2+)</name>
        <dbReference type="ChEBI" id="CHEBI:29105"/>
        <label>2</label>
    </ligand>
</feature>
<dbReference type="Gene3D" id="3.30.40.10">
    <property type="entry name" value="Zinc/RING finger domain, C3HC4 (zinc finger)"/>
    <property type="match status" value="1"/>
</dbReference>
<evidence type="ECO:0000256" key="9">
    <source>
        <dbReference type="PIRSR" id="PIRSR628651-51"/>
    </source>
</evidence>
<dbReference type="PROSITE" id="PS01359">
    <property type="entry name" value="ZF_PHD_1"/>
    <property type="match status" value="1"/>
</dbReference>
<dbReference type="GO" id="GO:0005634">
    <property type="term" value="C:nucleus"/>
    <property type="evidence" value="ECO:0007669"/>
    <property type="project" value="UniProtKB-SubCell"/>
</dbReference>
<dbReference type="CDD" id="cd16859">
    <property type="entry name" value="ING_ING4_5"/>
    <property type="match status" value="1"/>
</dbReference>
<comment type="similarity">
    <text evidence="2 11">Belongs to the ING family.</text>
</comment>
<organism evidence="14 16">
    <name type="scientific">Ustilago bromivora</name>
    <dbReference type="NCBI Taxonomy" id="307758"/>
    <lineage>
        <taxon>Eukaryota</taxon>
        <taxon>Fungi</taxon>
        <taxon>Dikarya</taxon>
        <taxon>Basidiomycota</taxon>
        <taxon>Ustilaginomycotina</taxon>
        <taxon>Ustilaginomycetes</taxon>
        <taxon>Ustilaginales</taxon>
        <taxon>Ustilaginaceae</taxon>
        <taxon>Ustilago</taxon>
    </lineage>
</organism>
<reference evidence="14" key="1">
    <citation type="submission" date="2016-04" db="EMBL/GenBank/DDBJ databases">
        <authorList>
            <person name="Evans L.H."/>
            <person name="Alamgir A."/>
            <person name="Owens N."/>
            <person name="Weber N.D."/>
            <person name="Virtaneva K."/>
            <person name="Barbian K."/>
            <person name="Babar A."/>
            <person name="Rosenke K."/>
        </authorList>
    </citation>
    <scope>NUCLEOTIDE SEQUENCE</scope>
    <source>
        <strain evidence="14">UB2112</strain>
    </source>
</reference>
<evidence type="ECO:0000256" key="5">
    <source>
        <dbReference type="ARBA" id="ARBA00022833"/>
    </source>
</evidence>
<dbReference type="GO" id="GO:0006355">
    <property type="term" value="P:regulation of DNA-templated transcription"/>
    <property type="evidence" value="ECO:0007669"/>
    <property type="project" value="TreeGrafter"/>
</dbReference>
<dbReference type="Proteomes" id="UP000658997">
    <property type="component" value="Unassembled WGS sequence"/>
</dbReference>
<feature type="binding site" evidence="9">
    <location>
        <position position="602"/>
    </location>
    <ligand>
        <name>Zn(2+)</name>
        <dbReference type="ChEBI" id="CHEBI:29105"/>
        <label>2</label>
    </ligand>
</feature>
<proteinExistence type="inferred from homology"/>
<comment type="domain">
    <text evidence="11">The PHD-type zinc finger mediates the binding to H3K4me3.</text>
</comment>
<dbReference type="PANTHER" id="PTHR10333">
    <property type="entry name" value="INHIBITOR OF GROWTH PROTEIN"/>
    <property type="match status" value="1"/>
</dbReference>
<feature type="site" description="Histone H3K4me3 binding" evidence="8">
    <location>
        <position position="603"/>
    </location>
</feature>
<comment type="subcellular location">
    <subcellularLocation>
        <location evidence="1 11">Nucleus</location>
    </subcellularLocation>
</comment>
<keyword evidence="3 9" id="KW-0479">Metal-binding</keyword>
<dbReference type="OrthoDB" id="5411773at2759"/>
<feature type="compositionally biased region" description="Basic residues" evidence="12">
    <location>
        <begin position="53"/>
        <end position="63"/>
    </location>
</feature>
<feature type="binding site" evidence="9">
    <location>
        <position position="589"/>
    </location>
    <ligand>
        <name>Zn(2+)</name>
        <dbReference type="ChEBI" id="CHEBI:29105"/>
        <label>1</label>
    </ligand>
</feature>
<feature type="region of interest" description="Disordered" evidence="12">
    <location>
        <begin position="295"/>
        <end position="342"/>
    </location>
</feature>
<evidence type="ECO:0000259" key="13">
    <source>
        <dbReference type="PROSITE" id="PS50016"/>
    </source>
</evidence>
<feature type="binding site" evidence="9">
    <location>
        <position position="591"/>
    </location>
    <ligand>
        <name>Zn(2+)</name>
        <dbReference type="ChEBI" id="CHEBI:29105"/>
        <label>1</label>
    </ligand>
</feature>
<evidence type="ECO:0000256" key="11">
    <source>
        <dbReference type="RuleBase" id="RU361213"/>
    </source>
</evidence>
<accession>A0A1K0G5E1</accession>
<evidence type="ECO:0000256" key="7">
    <source>
        <dbReference type="ARBA" id="ARBA00023242"/>
    </source>
</evidence>
<dbReference type="InterPro" id="IPR013083">
    <property type="entry name" value="Znf_RING/FYVE/PHD"/>
</dbReference>
<dbReference type="InterPro" id="IPR028651">
    <property type="entry name" value="ING_fam"/>
</dbReference>
<keyword evidence="4 10" id="KW-0863">Zinc-finger</keyword>
<name>A0A1K0G5E1_9BASI</name>
<dbReference type="InterPro" id="IPR024610">
    <property type="entry name" value="ING_N_histone-binding"/>
</dbReference>
<evidence type="ECO:0000256" key="8">
    <source>
        <dbReference type="PIRSR" id="PIRSR628651-50"/>
    </source>
</evidence>
<dbReference type="SMART" id="SM00249">
    <property type="entry name" value="PHD"/>
    <property type="match status" value="1"/>
</dbReference>
<dbReference type="PROSITE" id="PS50016">
    <property type="entry name" value="ZF_PHD_2"/>
    <property type="match status" value="1"/>
</dbReference>
<evidence type="ECO:0000313" key="15">
    <source>
        <dbReference type="EMBL" id="SYW82784.1"/>
    </source>
</evidence>
<dbReference type="InterPro" id="IPR001965">
    <property type="entry name" value="Znf_PHD"/>
</dbReference>
<evidence type="ECO:0000256" key="6">
    <source>
        <dbReference type="ARBA" id="ARBA00022853"/>
    </source>
</evidence>
<keyword evidence="5 9" id="KW-0862">Zinc</keyword>
<evidence type="ECO:0000313" key="14">
    <source>
        <dbReference type="EMBL" id="SAM82707.1"/>
    </source>
</evidence>
<sequence>MSAPSSPRKQAVSRGHKRTASENADAVAGPSTSSSPSYADYASSSTPSPVKRSTSRRNSRHSTRTFQIADIDQDEELDADAEEDEEYLDQDAAAREDAEGEAAAVEEQAGEEEDERVLPSAVAPARRSVRPKGANPTNCYAPLPNLSDEEKQGEDETPSKRRRVRKVKLASTSDVDDVDQGPPPAVTTTQATSAKQPMGKAPRQQAKETTRQPSVKPSEEPAVTEEAKARAKAQKEAEDLQSCWTEEYFEIVEQLPLEVHRTFALMRELEGQMQTRVSGMVNDMTVYRDARVELQKRIDAPTPSATTSEPERGDKRGNEKAASEDEAENLSGGPQETPARDDDLVVMVEEEERVLDKEGRVQLLRSISASANESVKSAEEKMGLAATAYNWIDRHIRRLDADISKLESSILLGLRTGTEESRGAREALGLPVDDQATTDAAATQADGEEREAVEGISAEAESASLAKAAGAANRAPSTGRPSARTTPKMGGQAQLPPLSPQTSVRSRTRSRSRSTSAASARKTTASPSTTTAPLPRGTRKRKPKPLSPQKGGRRSAPQSLISNISQTPMATVGPDTSEMPYDPTEPKYCYCDQISFDEMVACDNEDCTIEWFHYACVGLSSQPKNEWFCRFCAPKGWRGEGMGVPPNAKHKPPGFKKGVGIKP</sequence>
<dbReference type="EMBL" id="ULHB01000129">
    <property type="protein sequence ID" value="SYW82784.1"/>
    <property type="molecule type" value="Genomic_DNA"/>
</dbReference>
<keyword evidence="6 11" id="KW-0156">Chromatin regulator</keyword>
<keyword evidence="17" id="KW-1185">Reference proteome</keyword>
<dbReference type="SMART" id="SM01408">
    <property type="entry name" value="ING"/>
    <property type="match status" value="1"/>
</dbReference>
<evidence type="ECO:0000256" key="1">
    <source>
        <dbReference type="ARBA" id="ARBA00004123"/>
    </source>
</evidence>
<feature type="compositionally biased region" description="Polar residues" evidence="12">
    <location>
        <begin position="186"/>
        <end position="195"/>
    </location>
</feature>
<feature type="compositionally biased region" description="Basic and acidic residues" evidence="12">
    <location>
        <begin position="309"/>
        <end position="323"/>
    </location>
</feature>
<dbReference type="InterPro" id="IPR019786">
    <property type="entry name" value="Zinc_finger_PHD-type_CS"/>
</dbReference>
<feature type="site" description="Histone H3K4me3 binding" evidence="8">
    <location>
        <position position="611"/>
    </location>
</feature>
<keyword evidence="7 11" id="KW-0539">Nucleus</keyword>
<feature type="domain" description="PHD-type" evidence="13">
    <location>
        <begin position="586"/>
        <end position="635"/>
    </location>
</feature>
<dbReference type="GO" id="GO:0000785">
    <property type="term" value="C:chromatin"/>
    <property type="evidence" value="ECO:0007669"/>
    <property type="project" value="UniProtKB-ARBA"/>
</dbReference>
<feature type="site" description="Histone H3K4me3 binding" evidence="8">
    <location>
        <position position="588"/>
    </location>
</feature>
<feature type="compositionally biased region" description="Polar residues" evidence="12">
    <location>
        <begin position="556"/>
        <end position="569"/>
    </location>
</feature>
<feature type="compositionally biased region" description="Low complexity" evidence="12">
    <location>
        <begin position="433"/>
        <end position="445"/>
    </location>
</feature>
<protein>
    <recommendedName>
        <fullName evidence="11">Chromatin modification-related protein</fullName>
    </recommendedName>
</protein>
<feature type="binding site" evidence="9">
    <location>
        <position position="616"/>
    </location>
    <ligand>
        <name>Zn(2+)</name>
        <dbReference type="ChEBI" id="CHEBI:29105"/>
        <label>1</label>
    </ligand>
</feature>
<dbReference type="Pfam" id="PF12998">
    <property type="entry name" value="ING"/>
    <property type="match status" value="2"/>
</dbReference>
<dbReference type="GO" id="GO:0008270">
    <property type="term" value="F:zinc ion binding"/>
    <property type="evidence" value="ECO:0007669"/>
    <property type="project" value="UniProtKB-KW"/>
</dbReference>
<reference evidence="16" key="2">
    <citation type="submission" date="2016-04" db="EMBL/GenBank/DDBJ databases">
        <authorList>
            <person name="Guldener U."/>
            <person name="Guldener U."/>
        </authorList>
    </citation>
    <scope>NUCLEOTIDE SEQUENCE [LARGE SCALE GENOMIC DNA]</scope>
    <source>
        <strain evidence="16">UB2112</strain>
    </source>
</reference>
<feature type="binding site" evidence="9">
    <location>
        <position position="629"/>
    </location>
    <ligand>
        <name>Zn(2+)</name>
        <dbReference type="ChEBI" id="CHEBI:29105"/>
        <label>2</label>
    </ligand>
</feature>
<feature type="compositionally biased region" description="Low complexity" evidence="12">
    <location>
        <begin position="513"/>
        <end position="532"/>
    </location>
</feature>
<gene>
    <name evidence="15" type="ORF">UBRO2_04906</name>
    <name evidence="14" type="ORF">UBRO_05048</name>
</gene>
<dbReference type="CDD" id="cd15505">
    <property type="entry name" value="PHD_ING"/>
    <property type="match status" value="1"/>
</dbReference>
<dbReference type="InterPro" id="IPR011011">
    <property type="entry name" value="Znf_FYVE_PHD"/>
</dbReference>
<evidence type="ECO:0000313" key="17">
    <source>
        <dbReference type="Proteomes" id="UP000658997"/>
    </source>
</evidence>
<feature type="region of interest" description="Disordered" evidence="12">
    <location>
        <begin position="643"/>
        <end position="663"/>
    </location>
</feature>
<dbReference type="Proteomes" id="UP000179920">
    <property type="component" value="Chromosome VIII"/>
</dbReference>
<dbReference type="EMBL" id="LT558124">
    <property type="protein sequence ID" value="SAM82707.1"/>
    <property type="molecule type" value="Genomic_DNA"/>
</dbReference>
<evidence type="ECO:0000256" key="4">
    <source>
        <dbReference type="ARBA" id="ARBA00022771"/>
    </source>
</evidence>
<dbReference type="PANTHER" id="PTHR10333:SF42">
    <property type="entry name" value="INHIBITOR OF GROWTH PROTEIN 5"/>
    <property type="match status" value="1"/>
</dbReference>
<dbReference type="InterPro" id="IPR019787">
    <property type="entry name" value="Znf_PHD-finger"/>
</dbReference>
<feature type="region of interest" description="Disordered" evidence="12">
    <location>
        <begin position="418"/>
        <end position="579"/>
    </location>
</feature>
<feature type="binding site" evidence="9">
    <location>
        <position position="613"/>
    </location>
    <ligand>
        <name>Zn(2+)</name>
        <dbReference type="ChEBI" id="CHEBI:29105"/>
        <label>1</label>
    </ligand>
</feature>
<feature type="compositionally biased region" description="Acidic residues" evidence="12">
    <location>
        <begin position="71"/>
        <end position="89"/>
    </location>
</feature>
<dbReference type="AlphaFoldDB" id="A0A1K0G5E1"/>
<feature type="region of interest" description="Disordered" evidence="12">
    <location>
        <begin position="1"/>
        <end position="233"/>
    </location>
</feature>
<evidence type="ECO:0000313" key="16">
    <source>
        <dbReference type="Proteomes" id="UP000179920"/>
    </source>
</evidence>
<feature type="compositionally biased region" description="Low complexity" evidence="12">
    <location>
        <begin position="30"/>
        <end position="49"/>
    </location>
</feature>
<reference evidence="15" key="3">
    <citation type="submission" date="2018-08" db="EMBL/GenBank/DDBJ databases">
        <authorList>
            <person name="Guldener U."/>
        </authorList>
    </citation>
    <scope>NUCLEOTIDE SEQUENCE</scope>
    <source>
        <strain evidence="15">UB2</strain>
    </source>
</reference>